<sequence length="469" mass="51451">MRVLDTICALVPILGAAQAMWRMQCLNFDGIYRIDPLVSPGKLSDHAHTFHGSPGFGMNISHDEIRAGSCTSCLVTHDKSVYWTPPLMFQYPNGTTVVLEQIGGMLAYYEQLPIVPIPQPGQTTAFPAGFRMIAGDNTRRGSTLPATIEQKSVWVFDPKMREQSTLAQLAIGFNCLNYKGTPEPFDDRNKLPGRHVLDSCADGLRLELTFPSCWDGEHLDSPDHKSHVAYSSLVFDGTCPEGFEKRLPTLKYETIFNVAKYNGVEGKFMLSNGDETGYSYHGDYVMGWDEKFLQDAVDGCQNRSGLVGDCQYFKDAIQPENAAASCHFNPPEKAQEENCAGPRLGNCHGPDGHAGSKSCPAKRKRSDNCGSSPVQNGNIPSLAAIKHQSRSTVATQLPAPPTPLAVPPPASSRNPKIKIVIEEVTVEETTTQWIKRAEATELPGAAHHSHAGHVQRHQNLHKRHGHHHG</sequence>
<feature type="chain" id="PRO_5025528041" description="DUF1996 domain-containing protein" evidence="2">
    <location>
        <begin position="20"/>
        <end position="469"/>
    </location>
</feature>
<dbReference type="Pfam" id="PF09362">
    <property type="entry name" value="DUF1996"/>
    <property type="match status" value="1"/>
</dbReference>
<feature type="region of interest" description="Disordered" evidence="1">
    <location>
        <begin position="444"/>
        <end position="469"/>
    </location>
</feature>
<dbReference type="PANTHER" id="PTHR43662">
    <property type="match status" value="1"/>
</dbReference>
<evidence type="ECO:0000259" key="3">
    <source>
        <dbReference type="Pfam" id="PF09362"/>
    </source>
</evidence>
<name>A0A6A6URK4_9PEZI</name>
<protein>
    <recommendedName>
        <fullName evidence="3">DUF1996 domain-containing protein</fullName>
    </recommendedName>
</protein>
<dbReference type="OrthoDB" id="74764at2759"/>
<keyword evidence="2" id="KW-0732">Signal</keyword>
<dbReference type="PANTHER" id="PTHR43662:SF7">
    <property type="entry name" value="DUF1996 DOMAIN-CONTAINING PROTEIN"/>
    <property type="match status" value="1"/>
</dbReference>
<dbReference type="InterPro" id="IPR018535">
    <property type="entry name" value="DUF1996"/>
</dbReference>
<proteinExistence type="predicted"/>
<feature type="compositionally biased region" description="Basic residues" evidence="1">
    <location>
        <begin position="447"/>
        <end position="469"/>
    </location>
</feature>
<organism evidence="4 5">
    <name type="scientific">Microthyrium microscopicum</name>
    <dbReference type="NCBI Taxonomy" id="703497"/>
    <lineage>
        <taxon>Eukaryota</taxon>
        <taxon>Fungi</taxon>
        <taxon>Dikarya</taxon>
        <taxon>Ascomycota</taxon>
        <taxon>Pezizomycotina</taxon>
        <taxon>Dothideomycetes</taxon>
        <taxon>Dothideomycetes incertae sedis</taxon>
        <taxon>Microthyriales</taxon>
        <taxon>Microthyriaceae</taxon>
        <taxon>Microthyrium</taxon>
    </lineage>
</organism>
<accession>A0A6A6URK4</accession>
<dbReference type="EMBL" id="MU004231">
    <property type="protein sequence ID" value="KAF2673554.1"/>
    <property type="molecule type" value="Genomic_DNA"/>
</dbReference>
<evidence type="ECO:0000256" key="1">
    <source>
        <dbReference type="SAM" id="MobiDB-lite"/>
    </source>
</evidence>
<evidence type="ECO:0000313" key="5">
    <source>
        <dbReference type="Proteomes" id="UP000799302"/>
    </source>
</evidence>
<keyword evidence="5" id="KW-1185">Reference proteome</keyword>
<gene>
    <name evidence="4" type="ORF">BT63DRAFT_159880</name>
</gene>
<evidence type="ECO:0000313" key="4">
    <source>
        <dbReference type="EMBL" id="KAF2673554.1"/>
    </source>
</evidence>
<reference evidence="4" key="1">
    <citation type="journal article" date="2020" name="Stud. Mycol.">
        <title>101 Dothideomycetes genomes: a test case for predicting lifestyles and emergence of pathogens.</title>
        <authorList>
            <person name="Haridas S."/>
            <person name="Albert R."/>
            <person name="Binder M."/>
            <person name="Bloem J."/>
            <person name="Labutti K."/>
            <person name="Salamov A."/>
            <person name="Andreopoulos B."/>
            <person name="Baker S."/>
            <person name="Barry K."/>
            <person name="Bills G."/>
            <person name="Bluhm B."/>
            <person name="Cannon C."/>
            <person name="Castanera R."/>
            <person name="Culley D."/>
            <person name="Daum C."/>
            <person name="Ezra D."/>
            <person name="Gonzalez J."/>
            <person name="Henrissat B."/>
            <person name="Kuo A."/>
            <person name="Liang C."/>
            <person name="Lipzen A."/>
            <person name="Lutzoni F."/>
            <person name="Magnuson J."/>
            <person name="Mondo S."/>
            <person name="Nolan M."/>
            <person name="Ohm R."/>
            <person name="Pangilinan J."/>
            <person name="Park H.-J."/>
            <person name="Ramirez L."/>
            <person name="Alfaro M."/>
            <person name="Sun H."/>
            <person name="Tritt A."/>
            <person name="Yoshinaga Y."/>
            <person name="Zwiers L.-H."/>
            <person name="Turgeon B."/>
            <person name="Goodwin S."/>
            <person name="Spatafora J."/>
            <person name="Crous P."/>
            <person name="Grigoriev I."/>
        </authorList>
    </citation>
    <scope>NUCLEOTIDE SEQUENCE</scope>
    <source>
        <strain evidence="4">CBS 115976</strain>
    </source>
</reference>
<dbReference type="Proteomes" id="UP000799302">
    <property type="component" value="Unassembled WGS sequence"/>
</dbReference>
<dbReference type="AlphaFoldDB" id="A0A6A6URK4"/>
<feature type="signal peptide" evidence="2">
    <location>
        <begin position="1"/>
        <end position="19"/>
    </location>
</feature>
<evidence type="ECO:0000256" key="2">
    <source>
        <dbReference type="SAM" id="SignalP"/>
    </source>
</evidence>
<feature type="domain" description="DUF1996" evidence="3">
    <location>
        <begin position="35"/>
        <end position="288"/>
    </location>
</feature>
<feature type="region of interest" description="Disordered" evidence="1">
    <location>
        <begin position="351"/>
        <end position="375"/>
    </location>
</feature>